<dbReference type="InterPro" id="IPR024674">
    <property type="entry name" value="HpaB/PvcC/4-BUDH_N"/>
</dbReference>
<dbReference type="Gene3D" id="1.20.140.10">
    <property type="entry name" value="Butyryl-CoA Dehydrogenase, subunit A, domain 3"/>
    <property type="match status" value="1"/>
</dbReference>
<dbReference type="Gene3D" id="2.40.110.10">
    <property type="entry name" value="Butyryl-CoA Dehydrogenase, subunit A, domain 2"/>
    <property type="match status" value="1"/>
</dbReference>
<evidence type="ECO:0000256" key="2">
    <source>
        <dbReference type="ARBA" id="ARBA00022827"/>
    </source>
</evidence>
<name>A0ABW5C469_9BACI</name>
<dbReference type="GO" id="GO:0052881">
    <property type="term" value="F:4-hydroxyphenylacetate 3-monooxygenase activity"/>
    <property type="evidence" value="ECO:0007669"/>
    <property type="project" value="UniProtKB-EC"/>
</dbReference>
<dbReference type="InterPro" id="IPR009100">
    <property type="entry name" value="AcylCoA_DH/oxidase_NM_dom_sf"/>
</dbReference>
<dbReference type="Pfam" id="PF11794">
    <property type="entry name" value="HpaB_N"/>
    <property type="match status" value="1"/>
</dbReference>
<dbReference type="InterPro" id="IPR036250">
    <property type="entry name" value="AcylCo_DH-like_C"/>
</dbReference>
<gene>
    <name evidence="6" type="primary">hpaB</name>
    <name evidence="6" type="ORF">ACFSKK_19485</name>
</gene>
<dbReference type="Gene3D" id="1.10.3140.10">
    <property type="entry name" value="4-hydroxybutyryl-coa dehydratase, domain 1"/>
    <property type="match status" value="1"/>
</dbReference>
<keyword evidence="1" id="KW-0285">Flavoprotein</keyword>
<evidence type="ECO:0000259" key="4">
    <source>
        <dbReference type="Pfam" id="PF03241"/>
    </source>
</evidence>
<evidence type="ECO:0000313" key="6">
    <source>
        <dbReference type="EMBL" id="MFD2215871.1"/>
    </source>
</evidence>
<dbReference type="Proteomes" id="UP001597318">
    <property type="component" value="Unassembled WGS sequence"/>
</dbReference>
<dbReference type="PIRSF" id="PIRSF000331">
    <property type="entry name" value="HpaA_HpaB"/>
    <property type="match status" value="1"/>
</dbReference>
<dbReference type="EMBL" id="JBHUIK010000005">
    <property type="protein sequence ID" value="MFD2215871.1"/>
    <property type="molecule type" value="Genomic_DNA"/>
</dbReference>
<dbReference type="InterPro" id="IPR046373">
    <property type="entry name" value="Acyl-CoA_Oxase/DH_mid-dom_sf"/>
</dbReference>
<dbReference type="RefSeq" id="WP_247345543.1">
    <property type="nucleotide sequence ID" value="NZ_CP095550.1"/>
</dbReference>
<protein>
    <submittedName>
        <fullName evidence="6">4-hydroxyphenylacetate 3-monooxygenase, oxygenase component</fullName>
        <ecNumber evidence="6">1.14.14.9</ecNumber>
    </submittedName>
</protein>
<keyword evidence="3 6" id="KW-0560">Oxidoreductase</keyword>
<dbReference type="SUPFAM" id="SSF47203">
    <property type="entry name" value="Acyl-CoA dehydrogenase C-terminal domain-like"/>
    <property type="match status" value="1"/>
</dbReference>
<dbReference type="PANTHER" id="PTHR36117:SF3">
    <property type="entry name" value="4-HYDROXYPHENYLACETATE 3-MONOOXYGENASE-RELATED"/>
    <property type="match status" value="1"/>
</dbReference>
<proteinExistence type="predicted"/>
<sequence>MPAINGEKYLERMDQLHPDVWMKGEKISGKLSQHPVYKGAMQSKASLYDTQVHPDFIKKMTFTSPTSNERVGLSFLQPRTKEDLEARRYMIKTWAKKTAGMMGRTPDYLNTALMTFAASATILREQGDEFCKNLLNIYEDAREKDLSFTHSFINPQVNRSTNYHELSSQPIAAKIIKKTSDGLILKGARMLATQGGMTDEVFILPTGQTDDYAFCFSIPTDADGIKFICRESFYQDDSQFNYPLSSRFDEMDTMIVFNNVVVPWERVIFYHRNDLAHQLFARSSFTPQALHQVIIRQITKTEFLIGLAQKMVTVLNVTEYHHIQEKISEMIIGLETMKALLDRSELEAKEDEWGTMVPYVHSLFVASNIFPKLYPRMIEIIQLIGAGGMVAIPSEEDFASSLVSEIDHFCQGYACDAETKAKLFRLAWDLTMSSFGTRQTQYERYFFGDPKRLTSTLYQGYPREEYIRDVESFLEQNREA</sequence>
<dbReference type="Pfam" id="PF03241">
    <property type="entry name" value="HpaB"/>
    <property type="match status" value="1"/>
</dbReference>
<evidence type="ECO:0000256" key="3">
    <source>
        <dbReference type="ARBA" id="ARBA00023002"/>
    </source>
</evidence>
<dbReference type="InterPro" id="IPR024719">
    <property type="entry name" value="HpaB/PvcC/4-BUDH_C"/>
</dbReference>
<accession>A0ABW5C469</accession>
<feature type="domain" description="HpaB/PvcC/4-BUDH C-terminal" evidence="4">
    <location>
        <begin position="277"/>
        <end position="474"/>
    </location>
</feature>
<dbReference type="NCBIfam" id="TIGR02309">
    <property type="entry name" value="HpaB-1"/>
    <property type="match status" value="1"/>
</dbReference>
<keyword evidence="2" id="KW-0274">FAD</keyword>
<dbReference type="InterPro" id="IPR004925">
    <property type="entry name" value="HpaB/PvcC/4-BUDH"/>
</dbReference>
<dbReference type="InterPro" id="IPR012687">
    <property type="entry name" value="HpaB_Deino-type"/>
</dbReference>
<organism evidence="6 7">
    <name type="scientific">Metabacillus endolithicus</name>
    <dbReference type="NCBI Taxonomy" id="1535204"/>
    <lineage>
        <taxon>Bacteria</taxon>
        <taxon>Bacillati</taxon>
        <taxon>Bacillota</taxon>
        <taxon>Bacilli</taxon>
        <taxon>Bacillales</taxon>
        <taxon>Bacillaceae</taxon>
        <taxon>Metabacillus</taxon>
    </lineage>
</organism>
<evidence type="ECO:0000256" key="1">
    <source>
        <dbReference type="ARBA" id="ARBA00022630"/>
    </source>
</evidence>
<evidence type="ECO:0000259" key="5">
    <source>
        <dbReference type="Pfam" id="PF11794"/>
    </source>
</evidence>
<evidence type="ECO:0000313" key="7">
    <source>
        <dbReference type="Proteomes" id="UP001597318"/>
    </source>
</evidence>
<dbReference type="EC" id="1.14.14.9" evidence="6"/>
<dbReference type="PANTHER" id="PTHR36117">
    <property type="entry name" value="4-HYDROXYPHENYLACETATE 3-MONOOXYGENASE-RELATED"/>
    <property type="match status" value="1"/>
</dbReference>
<comment type="caution">
    <text evidence="6">The sequence shown here is derived from an EMBL/GenBank/DDBJ whole genome shotgun (WGS) entry which is preliminary data.</text>
</comment>
<dbReference type="SUPFAM" id="SSF56645">
    <property type="entry name" value="Acyl-CoA dehydrogenase NM domain-like"/>
    <property type="match status" value="1"/>
</dbReference>
<reference evidence="7" key="1">
    <citation type="journal article" date="2019" name="Int. J. Syst. Evol. Microbiol.">
        <title>The Global Catalogue of Microorganisms (GCM) 10K type strain sequencing project: providing services to taxonomists for standard genome sequencing and annotation.</title>
        <authorList>
            <consortium name="The Broad Institute Genomics Platform"/>
            <consortium name="The Broad Institute Genome Sequencing Center for Infectious Disease"/>
            <person name="Wu L."/>
            <person name="Ma J."/>
        </authorList>
    </citation>
    <scope>NUCLEOTIDE SEQUENCE [LARGE SCALE GENOMIC DNA]</scope>
    <source>
        <strain evidence="7">CGMCC 1.15474</strain>
    </source>
</reference>
<feature type="domain" description="HpaB/PvcC/4-BUDH N-terminal" evidence="5">
    <location>
        <begin position="6"/>
        <end position="268"/>
    </location>
</feature>
<keyword evidence="7" id="KW-1185">Reference proteome</keyword>